<dbReference type="PANTHER" id="PTHR43065">
    <property type="entry name" value="SENSOR HISTIDINE KINASE"/>
    <property type="match status" value="1"/>
</dbReference>
<evidence type="ECO:0000313" key="6">
    <source>
        <dbReference type="Proteomes" id="UP000441336"/>
    </source>
</evidence>
<dbReference type="InterPro" id="IPR018490">
    <property type="entry name" value="cNMP-bd_dom_sf"/>
</dbReference>
<dbReference type="Gene3D" id="1.10.287.130">
    <property type="match status" value="1"/>
</dbReference>
<evidence type="ECO:0000259" key="3">
    <source>
        <dbReference type="PROSITE" id="PS50042"/>
    </source>
</evidence>
<dbReference type="InterPro" id="IPR004358">
    <property type="entry name" value="Sig_transdc_His_kin-like_C"/>
</dbReference>
<feature type="domain" description="Histidine kinase" evidence="4">
    <location>
        <begin position="289"/>
        <end position="463"/>
    </location>
</feature>
<dbReference type="SUPFAM" id="SSF51206">
    <property type="entry name" value="cAMP-binding domain-like"/>
    <property type="match status" value="1"/>
</dbReference>
<comment type="catalytic activity">
    <reaction evidence="1">
        <text>ATP + protein L-histidine = ADP + protein N-phospho-L-histidine.</text>
        <dbReference type="EC" id="2.7.13.3"/>
    </reaction>
</comment>
<dbReference type="SUPFAM" id="SSF55874">
    <property type="entry name" value="ATPase domain of HSP90 chaperone/DNA topoisomerase II/histidine kinase"/>
    <property type="match status" value="1"/>
</dbReference>
<dbReference type="Pfam" id="PF02518">
    <property type="entry name" value="HATPase_c"/>
    <property type="match status" value="1"/>
</dbReference>
<evidence type="ECO:0000259" key="4">
    <source>
        <dbReference type="PROSITE" id="PS50109"/>
    </source>
</evidence>
<dbReference type="PRINTS" id="PR00344">
    <property type="entry name" value="BCTRLSENSOR"/>
</dbReference>
<protein>
    <recommendedName>
        <fullName evidence="2">histidine kinase</fullName>
        <ecNumber evidence="2">2.7.13.3</ecNumber>
    </recommendedName>
</protein>
<sequence>MPTLLPLTPEALCAVQVFCDLPADVLTWLQQAGELRRYAPGEVVVAADSPADSLVAVLRGSVRFGDGPGPGNYRLEAGELGGALPYSRAERFAHQGVAEVETEAYVLACGRFIELERLSPVLTQRLIGLMNDRTRAEVRAQEHGERLRALGKLAAGLSHELNNPAAAVSRGAANLTQLLQIIPLGLLALVATSPPAAALATVTDLARRPLLPVALLPALEAADREAELADWLETQGCPDGYEHAAGLREAGLHVADLAPVAAALPAGSRPAAFAWLSGHLLAARLAADISEASRRISALVADVKTYTHLDRAPTAAPLVVTEGLDSTLHLFDHALRTKNVRLTRAYASGLPQVLGQAGSLNQVWTNLLDNALDALPAAEGTLAVEVTAEANQVRVSITDNGPGIPPEVLPHLFEPFFTTKPPGEGTGQGLDIARRIVREHGGRLEVTFEPGCTVFTAWLPALRPISS</sequence>
<dbReference type="InterPro" id="IPR036890">
    <property type="entry name" value="HATPase_C_sf"/>
</dbReference>
<dbReference type="InterPro" id="IPR005467">
    <property type="entry name" value="His_kinase_dom"/>
</dbReference>
<keyword evidence="6" id="KW-1185">Reference proteome</keyword>
<dbReference type="PANTHER" id="PTHR43065:SF48">
    <property type="entry name" value="HISTIDINE KINASE"/>
    <property type="match status" value="1"/>
</dbReference>
<dbReference type="InterPro" id="IPR014710">
    <property type="entry name" value="RmlC-like_jellyroll"/>
</dbReference>
<reference evidence="5 6" key="1">
    <citation type="submission" date="2019-12" db="EMBL/GenBank/DDBJ databases">
        <title>Hymenobacter sp. HMF4947 Genome sequencing and assembly.</title>
        <authorList>
            <person name="Kang H."/>
            <person name="Cha I."/>
            <person name="Kim H."/>
            <person name="Joh K."/>
        </authorList>
    </citation>
    <scope>NUCLEOTIDE SEQUENCE [LARGE SCALE GENOMIC DNA]</scope>
    <source>
        <strain evidence="5 6">HMF4947</strain>
    </source>
</reference>
<dbReference type="PROSITE" id="PS50109">
    <property type="entry name" value="HIS_KIN"/>
    <property type="match status" value="1"/>
</dbReference>
<proteinExistence type="predicted"/>
<name>A0A7K1TH79_9BACT</name>
<dbReference type="Gene3D" id="3.30.565.10">
    <property type="entry name" value="Histidine kinase-like ATPase, C-terminal domain"/>
    <property type="match status" value="1"/>
</dbReference>
<dbReference type="SMART" id="SM00387">
    <property type="entry name" value="HATPase_c"/>
    <property type="match status" value="1"/>
</dbReference>
<dbReference type="EMBL" id="WQKZ01000003">
    <property type="protein sequence ID" value="MVN77780.1"/>
    <property type="molecule type" value="Genomic_DNA"/>
</dbReference>
<dbReference type="EC" id="2.7.13.3" evidence="2"/>
<gene>
    <name evidence="5" type="ORF">GO988_15725</name>
</gene>
<evidence type="ECO:0000313" key="5">
    <source>
        <dbReference type="EMBL" id="MVN77780.1"/>
    </source>
</evidence>
<dbReference type="AlphaFoldDB" id="A0A7K1TH79"/>
<organism evidence="5 6">
    <name type="scientific">Hymenobacter ginkgonis</name>
    <dbReference type="NCBI Taxonomy" id="2682976"/>
    <lineage>
        <taxon>Bacteria</taxon>
        <taxon>Pseudomonadati</taxon>
        <taxon>Bacteroidota</taxon>
        <taxon>Cytophagia</taxon>
        <taxon>Cytophagales</taxon>
        <taxon>Hymenobacteraceae</taxon>
        <taxon>Hymenobacter</taxon>
    </lineage>
</organism>
<comment type="caution">
    <text evidence="5">The sequence shown here is derived from an EMBL/GenBank/DDBJ whole genome shotgun (WGS) entry which is preliminary data.</text>
</comment>
<accession>A0A7K1TH79</accession>
<dbReference type="GO" id="GO:0004673">
    <property type="term" value="F:protein histidine kinase activity"/>
    <property type="evidence" value="ECO:0007669"/>
    <property type="project" value="UniProtKB-EC"/>
</dbReference>
<dbReference type="InterPro" id="IPR000595">
    <property type="entry name" value="cNMP-bd_dom"/>
</dbReference>
<dbReference type="InterPro" id="IPR003594">
    <property type="entry name" value="HATPase_dom"/>
</dbReference>
<dbReference type="CDD" id="cd00038">
    <property type="entry name" value="CAP_ED"/>
    <property type="match status" value="1"/>
</dbReference>
<feature type="domain" description="Cyclic nucleotide-binding" evidence="3">
    <location>
        <begin position="17"/>
        <end position="64"/>
    </location>
</feature>
<dbReference type="Proteomes" id="UP000441336">
    <property type="component" value="Unassembled WGS sequence"/>
</dbReference>
<evidence type="ECO:0000256" key="1">
    <source>
        <dbReference type="ARBA" id="ARBA00000085"/>
    </source>
</evidence>
<evidence type="ECO:0000256" key="2">
    <source>
        <dbReference type="ARBA" id="ARBA00012438"/>
    </source>
</evidence>
<dbReference type="RefSeq" id="WP_157567125.1">
    <property type="nucleotide sequence ID" value="NZ_WQKZ01000003.1"/>
</dbReference>
<dbReference type="Gene3D" id="2.60.120.10">
    <property type="entry name" value="Jelly Rolls"/>
    <property type="match status" value="1"/>
</dbReference>
<dbReference type="PROSITE" id="PS50042">
    <property type="entry name" value="CNMP_BINDING_3"/>
    <property type="match status" value="1"/>
</dbReference>